<dbReference type="Proteomes" id="UP001218218">
    <property type="component" value="Unassembled WGS sequence"/>
</dbReference>
<proteinExistence type="predicted"/>
<comment type="caution">
    <text evidence="1">The sequence shown here is derived from an EMBL/GenBank/DDBJ whole genome shotgun (WGS) entry which is preliminary data.</text>
</comment>
<reference evidence="1" key="1">
    <citation type="submission" date="2023-03" db="EMBL/GenBank/DDBJ databases">
        <title>Massive genome expansion in bonnet fungi (Mycena s.s.) driven by repeated elements and novel gene families across ecological guilds.</title>
        <authorList>
            <consortium name="Lawrence Berkeley National Laboratory"/>
            <person name="Harder C.B."/>
            <person name="Miyauchi S."/>
            <person name="Viragh M."/>
            <person name="Kuo A."/>
            <person name="Thoen E."/>
            <person name="Andreopoulos B."/>
            <person name="Lu D."/>
            <person name="Skrede I."/>
            <person name="Drula E."/>
            <person name="Henrissat B."/>
            <person name="Morin E."/>
            <person name="Kohler A."/>
            <person name="Barry K."/>
            <person name="LaButti K."/>
            <person name="Morin E."/>
            <person name="Salamov A."/>
            <person name="Lipzen A."/>
            <person name="Mereny Z."/>
            <person name="Hegedus B."/>
            <person name="Baldrian P."/>
            <person name="Stursova M."/>
            <person name="Weitz H."/>
            <person name="Taylor A."/>
            <person name="Grigoriev I.V."/>
            <person name="Nagy L.G."/>
            <person name="Martin F."/>
            <person name="Kauserud H."/>
        </authorList>
    </citation>
    <scope>NUCLEOTIDE SEQUENCE</scope>
    <source>
        <strain evidence="1">CBHHK002</strain>
    </source>
</reference>
<dbReference type="InterPro" id="IPR051864">
    <property type="entry name" value="NCF2_NOXA1"/>
</dbReference>
<name>A0AAD7E7N2_9AGAR</name>
<evidence type="ECO:0000313" key="1">
    <source>
        <dbReference type="EMBL" id="KAJ7301902.1"/>
    </source>
</evidence>
<dbReference type="Gene3D" id="1.25.40.10">
    <property type="entry name" value="Tetratricopeptide repeat domain"/>
    <property type="match status" value="1"/>
</dbReference>
<dbReference type="SMART" id="SM00028">
    <property type="entry name" value="TPR"/>
    <property type="match status" value="2"/>
</dbReference>
<keyword evidence="2" id="KW-1185">Reference proteome</keyword>
<protein>
    <submittedName>
        <fullName evidence="1">Uncharacterized protein</fullName>
    </submittedName>
</protein>
<dbReference type="PANTHER" id="PTHR15175:SF0">
    <property type="entry name" value="SH3 DOMAIN-CONTAINING PROTEIN C23A1.17"/>
    <property type="match status" value="1"/>
</dbReference>
<dbReference type="AlphaFoldDB" id="A0AAD7E7N2"/>
<dbReference type="InterPro" id="IPR019734">
    <property type="entry name" value="TPR_rpt"/>
</dbReference>
<dbReference type="InterPro" id="IPR011990">
    <property type="entry name" value="TPR-like_helical_dom_sf"/>
</dbReference>
<accession>A0AAD7E7N2</accession>
<evidence type="ECO:0000313" key="2">
    <source>
        <dbReference type="Proteomes" id="UP001218218"/>
    </source>
</evidence>
<dbReference type="SUPFAM" id="SSF48452">
    <property type="entry name" value="TPR-like"/>
    <property type="match status" value="1"/>
</dbReference>
<dbReference type="EMBL" id="JARIHO010000124">
    <property type="protein sequence ID" value="KAJ7301902.1"/>
    <property type="molecule type" value="Genomic_DNA"/>
</dbReference>
<dbReference type="PANTHER" id="PTHR15175">
    <property type="entry name" value="NEUTROPHIL CYTOSOLIC FACTOR 2, NEUTROPHIL NADPH OXIDASE FACTOR 2"/>
    <property type="match status" value="1"/>
</dbReference>
<sequence length="195" mass="21843">MAVEQLKAEILTWQSALSAHDAGNFRTSLHLFEPIADTAKIFVNVALIHDRLGERALAIENISRAIELDKYLAIGYLQRGVYFFHGGQYAEALQDFSEAQAMMRTNLEIDYDMLGLPYKLKLQEILFNKLLALLRLENKKEGLVVLQTIIAGSPPPDLAAKVLRTEHSVADAEPVSLVRGARRSLTHFDFIHCIA</sequence>
<gene>
    <name evidence="1" type="ORF">DFH08DRAFT_723721</name>
</gene>
<organism evidence="1 2">
    <name type="scientific">Mycena albidolilacea</name>
    <dbReference type="NCBI Taxonomy" id="1033008"/>
    <lineage>
        <taxon>Eukaryota</taxon>
        <taxon>Fungi</taxon>
        <taxon>Dikarya</taxon>
        <taxon>Basidiomycota</taxon>
        <taxon>Agaricomycotina</taxon>
        <taxon>Agaricomycetes</taxon>
        <taxon>Agaricomycetidae</taxon>
        <taxon>Agaricales</taxon>
        <taxon>Marasmiineae</taxon>
        <taxon>Mycenaceae</taxon>
        <taxon>Mycena</taxon>
    </lineage>
</organism>